<comment type="subcellular location">
    <subcellularLocation>
        <location evidence="1">Membrane</location>
        <topology evidence="1">Multi-pass membrane protein</topology>
    </subcellularLocation>
</comment>
<keyword evidence="9 11" id="KW-0472">Membrane</keyword>
<proteinExistence type="predicted"/>
<dbReference type="GO" id="GO:0005886">
    <property type="term" value="C:plasma membrane"/>
    <property type="evidence" value="ECO:0007669"/>
    <property type="project" value="TreeGrafter"/>
</dbReference>
<dbReference type="InterPro" id="IPR050480">
    <property type="entry name" value="CysZ-like"/>
</dbReference>
<dbReference type="GO" id="GO:0000103">
    <property type="term" value="P:sulfate assimilation"/>
    <property type="evidence" value="ECO:0007669"/>
    <property type="project" value="TreeGrafter"/>
</dbReference>
<dbReference type="PANTHER" id="PTHR37468">
    <property type="entry name" value="SULFATE TRANSPORTER CYSZ"/>
    <property type="match status" value="1"/>
</dbReference>
<evidence type="ECO:0008006" key="14">
    <source>
        <dbReference type="Google" id="ProtNLM"/>
    </source>
</evidence>
<evidence type="ECO:0000256" key="7">
    <source>
        <dbReference type="ARBA" id="ARBA00022989"/>
    </source>
</evidence>
<dbReference type="GO" id="GO:0019344">
    <property type="term" value="P:cysteine biosynthetic process"/>
    <property type="evidence" value="ECO:0007669"/>
    <property type="project" value="UniProtKB-KW"/>
</dbReference>
<evidence type="ECO:0000256" key="9">
    <source>
        <dbReference type="ARBA" id="ARBA00023136"/>
    </source>
</evidence>
<name>A0A7U7J4I4_9GAMM</name>
<dbReference type="EMBL" id="CBTK010000297">
    <property type="protein sequence ID" value="CDH47301.1"/>
    <property type="molecule type" value="Genomic_DNA"/>
</dbReference>
<dbReference type="NCBIfam" id="NF003433">
    <property type="entry name" value="PRK04949.1"/>
    <property type="match status" value="1"/>
</dbReference>
<keyword evidence="7 11" id="KW-1133">Transmembrane helix</keyword>
<evidence type="ECO:0000256" key="8">
    <source>
        <dbReference type="ARBA" id="ARBA00023032"/>
    </source>
</evidence>
<evidence type="ECO:0000256" key="6">
    <source>
        <dbReference type="ARBA" id="ARBA00022692"/>
    </source>
</evidence>
<keyword evidence="2" id="KW-0813">Transport</keyword>
<organism evidence="12 13">
    <name type="scientific">Candidatus Contendobacter odensis Run_B_J11</name>
    <dbReference type="NCBI Taxonomy" id="1400861"/>
    <lineage>
        <taxon>Bacteria</taxon>
        <taxon>Pseudomonadati</taxon>
        <taxon>Pseudomonadota</taxon>
        <taxon>Gammaproteobacteria</taxon>
        <taxon>Candidatus Competibacteraceae</taxon>
        <taxon>Candidatus Contendibacter</taxon>
    </lineage>
</organism>
<evidence type="ECO:0000256" key="1">
    <source>
        <dbReference type="ARBA" id="ARBA00004141"/>
    </source>
</evidence>
<keyword evidence="3" id="KW-1003">Cell membrane</keyword>
<evidence type="ECO:0000313" key="12">
    <source>
        <dbReference type="EMBL" id="CDH47301.1"/>
    </source>
</evidence>
<feature type="transmembrane region" description="Helical" evidence="11">
    <location>
        <begin position="205"/>
        <end position="238"/>
    </location>
</feature>
<feature type="transmembrane region" description="Helical" evidence="11">
    <location>
        <begin position="67"/>
        <end position="96"/>
    </location>
</feature>
<feature type="transmembrane region" description="Helical" evidence="11">
    <location>
        <begin position="140"/>
        <end position="159"/>
    </location>
</feature>
<keyword evidence="13" id="KW-1185">Reference proteome</keyword>
<feature type="transmembrane region" description="Helical" evidence="11">
    <location>
        <begin position="27"/>
        <end position="47"/>
    </location>
</feature>
<dbReference type="Proteomes" id="UP000019184">
    <property type="component" value="Unassembled WGS sequence"/>
</dbReference>
<keyword evidence="5" id="KW-0028">Amino-acid biosynthesis</keyword>
<dbReference type="AlphaFoldDB" id="A0A7U7J4I4"/>
<keyword evidence="6 11" id="KW-0812">Transmembrane</keyword>
<dbReference type="RefSeq" id="WP_034436149.1">
    <property type="nucleotide sequence ID" value="NZ_CBTK010000297.1"/>
</dbReference>
<keyword evidence="4" id="KW-0997">Cell inner membrane</keyword>
<feature type="transmembrane region" description="Helical" evidence="11">
    <location>
        <begin position="165"/>
        <end position="184"/>
    </location>
</feature>
<keyword evidence="8" id="KW-0764">Sulfate transport</keyword>
<evidence type="ECO:0000256" key="4">
    <source>
        <dbReference type="ARBA" id="ARBA00022519"/>
    </source>
</evidence>
<dbReference type="OrthoDB" id="5292355at2"/>
<dbReference type="PANTHER" id="PTHR37468:SF1">
    <property type="entry name" value="SULFATE TRANSPORTER CYSZ"/>
    <property type="match status" value="1"/>
</dbReference>
<evidence type="ECO:0000256" key="3">
    <source>
        <dbReference type="ARBA" id="ARBA00022475"/>
    </source>
</evidence>
<comment type="caution">
    <text evidence="12">The sequence shown here is derived from an EMBL/GenBank/DDBJ whole genome shotgun (WGS) entry which is preliminary data.</text>
</comment>
<evidence type="ECO:0000256" key="5">
    <source>
        <dbReference type="ARBA" id="ARBA00022605"/>
    </source>
</evidence>
<evidence type="ECO:0000256" key="2">
    <source>
        <dbReference type="ARBA" id="ARBA00022448"/>
    </source>
</evidence>
<dbReference type="InterPro" id="IPR059112">
    <property type="entry name" value="CysZ/EI24"/>
</dbReference>
<dbReference type="GO" id="GO:0009675">
    <property type="term" value="F:high-affinity sulfate:proton symporter activity"/>
    <property type="evidence" value="ECO:0007669"/>
    <property type="project" value="TreeGrafter"/>
</dbReference>
<keyword evidence="10" id="KW-0198">Cysteine biosynthesis</keyword>
<dbReference type="Pfam" id="PF07264">
    <property type="entry name" value="EI24"/>
    <property type="match status" value="1"/>
</dbReference>
<evidence type="ECO:0000256" key="11">
    <source>
        <dbReference type="SAM" id="Phobius"/>
    </source>
</evidence>
<protein>
    <recommendedName>
        <fullName evidence="14">Sulfate transporter CysZ</fullName>
    </recommendedName>
</protein>
<sequence length="244" mass="27225">MSHSLIEGASYMLTGLRWLPKAGLRGVVVLPLLINSVLFGIGIGWSTSRFEQLDQAVQRALPEWLAWLHWLLWPLFILTALVVVFYTFTVLANIIAAPFNGLLAARVEKLAAPSGAPPRPPAELTWQELALSPLRELSKLLYFIGWAIPLLILSFVPVVNMAAPVLWMLFSAWMLALEYADYPLGQRGLTFREQRRLLRRHWPLTLGFGSMALVLTLIPVLNFLAMPAAVIGATLMWVREVSAS</sequence>
<gene>
    <name evidence="12" type="ORF">BN874_790012</name>
</gene>
<evidence type="ECO:0000256" key="10">
    <source>
        <dbReference type="ARBA" id="ARBA00023192"/>
    </source>
</evidence>
<reference evidence="12 13" key="1">
    <citation type="journal article" date="2014" name="ISME J.">
        <title>Candidatus Competibacter-lineage genomes retrieved from metagenomes reveal functional metabolic diversity.</title>
        <authorList>
            <person name="McIlroy S.J."/>
            <person name="Albertsen M."/>
            <person name="Andresen E.K."/>
            <person name="Saunders A.M."/>
            <person name="Kristiansen R."/>
            <person name="Stokholm-Bjerregaard M."/>
            <person name="Nielsen K.L."/>
            <person name="Nielsen P.H."/>
        </authorList>
    </citation>
    <scope>NUCLEOTIDE SEQUENCE [LARGE SCALE GENOMIC DNA]</scope>
    <source>
        <strain evidence="12 13">Run_B_J11</strain>
    </source>
</reference>
<accession>A0A7U7J4I4</accession>
<evidence type="ECO:0000313" key="13">
    <source>
        <dbReference type="Proteomes" id="UP000019184"/>
    </source>
</evidence>